<keyword evidence="1" id="KW-0175">Coiled coil</keyword>
<dbReference type="Proteomes" id="UP001296943">
    <property type="component" value="Unassembled WGS sequence"/>
</dbReference>
<evidence type="ECO:0000256" key="1">
    <source>
        <dbReference type="SAM" id="Coils"/>
    </source>
</evidence>
<gene>
    <name evidence="2" type="ORF">JOC48_000540</name>
</gene>
<dbReference type="Gene3D" id="1.20.5.110">
    <property type="match status" value="1"/>
</dbReference>
<proteinExistence type="predicted"/>
<evidence type="ECO:0000313" key="3">
    <source>
        <dbReference type="Proteomes" id="UP001296943"/>
    </source>
</evidence>
<evidence type="ECO:0000313" key="2">
    <source>
        <dbReference type="EMBL" id="MBM7570062.1"/>
    </source>
</evidence>
<keyword evidence="3" id="KW-1185">Reference proteome</keyword>
<dbReference type="RefSeq" id="WP_204497498.1">
    <property type="nucleotide sequence ID" value="NZ_JAFBDR010000002.1"/>
</dbReference>
<sequence>MDKRFEQVDNRFDQMDKRFEQVDNRFEKVENRLDRIESRLDKVEKNTTFLYTEVGRNSLKINSLLLMVKINSKKKHVNSI</sequence>
<feature type="coiled-coil region" evidence="1">
    <location>
        <begin position="12"/>
        <end position="46"/>
    </location>
</feature>
<dbReference type="EMBL" id="JAFBDR010000002">
    <property type="protein sequence ID" value="MBM7570062.1"/>
    <property type="molecule type" value="Genomic_DNA"/>
</dbReference>
<comment type="caution">
    <text evidence="2">The sequence shown here is derived from an EMBL/GenBank/DDBJ whole genome shotgun (WGS) entry which is preliminary data.</text>
</comment>
<protein>
    <submittedName>
        <fullName evidence="2">Archaellum component FlaC</fullName>
    </submittedName>
</protein>
<reference evidence="2 3" key="1">
    <citation type="submission" date="2021-01" db="EMBL/GenBank/DDBJ databases">
        <title>Genomic Encyclopedia of Type Strains, Phase IV (KMG-IV): sequencing the most valuable type-strain genomes for metagenomic binning, comparative biology and taxonomic classification.</title>
        <authorList>
            <person name="Goeker M."/>
        </authorList>
    </citation>
    <scope>NUCLEOTIDE SEQUENCE [LARGE SCALE GENOMIC DNA]</scope>
    <source>
        <strain evidence="2 3">DSM 23711</strain>
    </source>
</reference>
<accession>A0ABS2MW05</accession>
<dbReference type="Gene3D" id="6.10.250.2540">
    <property type="match status" value="1"/>
</dbReference>
<name>A0ABS2MW05_9BACI</name>
<dbReference type="SUPFAM" id="SSF57997">
    <property type="entry name" value="Tropomyosin"/>
    <property type="match status" value="1"/>
</dbReference>
<organism evidence="2 3">
    <name type="scientific">Aquibacillus albus</name>
    <dbReference type="NCBI Taxonomy" id="1168171"/>
    <lineage>
        <taxon>Bacteria</taxon>
        <taxon>Bacillati</taxon>
        <taxon>Bacillota</taxon>
        <taxon>Bacilli</taxon>
        <taxon>Bacillales</taxon>
        <taxon>Bacillaceae</taxon>
        <taxon>Aquibacillus</taxon>
    </lineage>
</organism>